<evidence type="ECO:0000259" key="5">
    <source>
        <dbReference type="Pfam" id="PF03178"/>
    </source>
</evidence>
<dbReference type="EMBL" id="CAIF01000212">
    <property type="protein sequence ID" value="CCH45811.1"/>
    <property type="molecule type" value="Genomic_DNA"/>
</dbReference>
<dbReference type="Pfam" id="PF03178">
    <property type="entry name" value="CPSF_A"/>
    <property type="match status" value="1"/>
</dbReference>
<gene>
    <name evidence="8" type="ORF">BN7_5397</name>
</gene>
<dbReference type="InterPro" id="IPR004871">
    <property type="entry name" value="RSE1/DDB1/CPSF1_C"/>
</dbReference>
<evidence type="ECO:0000259" key="7">
    <source>
        <dbReference type="Pfam" id="PF23726"/>
    </source>
</evidence>
<feature type="domain" description="RSE1/DDB1/CPSF1 first beta-propeller" evidence="6">
    <location>
        <begin position="13"/>
        <end position="389"/>
    </location>
</feature>
<dbReference type="GO" id="GO:0006397">
    <property type="term" value="P:mRNA processing"/>
    <property type="evidence" value="ECO:0007669"/>
    <property type="project" value="UniProtKB-KW"/>
</dbReference>
<dbReference type="Gene3D" id="2.130.10.10">
    <property type="entry name" value="YVTN repeat-like/Quinoprotein amine dehydrogenase"/>
    <property type="match status" value="2"/>
</dbReference>
<dbReference type="GO" id="GO:0003676">
    <property type="term" value="F:nucleic acid binding"/>
    <property type="evidence" value="ECO:0007669"/>
    <property type="project" value="InterPro"/>
</dbReference>
<dbReference type="InParanoid" id="K0KRS5"/>
<protein>
    <submittedName>
        <fullName evidence="8">Uncharacterized protein</fullName>
    </submittedName>
</protein>
<dbReference type="FunCoup" id="K0KRS5">
    <property type="interactions" value="1165"/>
</dbReference>
<evidence type="ECO:0000313" key="8">
    <source>
        <dbReference type="EMBL" id="CCH45811.1"/>
    </source>
</evidence>
<sequence>MDVYDQFIDPTVVSDSISCHFTSLTKKDLIVVKNTLLQVFQIDSKNDKLILNHEFKLNGKIIGIKSIKLPDSQYDQLAILTSLAKLSIVSFDHDLNTIQTNSLHYYESEFYTKSISKINESQLKIDPNNQTSLVVYNDLLAFLPFKQDDDEIIDDDHHTQSNDQQQQNIELFHNSIILPANKLESTVSNIIDCDFLHSYRDPTLAILHNKEQTWASDLSIKKDTVNFVVLSLDLLNDSSTAILLVENLPYDLWFVKPLPDPINGTLLIGCNEIIHIDNSGNTKGIGLNKYYQDITDFKLKDQSDLNIFLEHSKVEILNDKNILIIDQFGESYNLQFFIDGKSVKDLLITKFEKDLQIRSPISITNIDEQNIFIGCQSSDSILIKYEKLKQETNEAKPTTPAATKTNNDDDDEDLYEDEDLNNNNDDELINFNLQIKDKLFNAGPLSSFTLGKINPNSLIQGLTNPNQNDVSIVGTSGEGKQGKLTLFNQSIQPKIHSSLKFNNINKTWNILNKYLITTDLQNFKSEIFLINENFKNFQSFDFKNNNITINIDTIQSQKRILQITSNNVYLFDLNFKKLLQINFDFEIINGKIFDPFIIITSSKGEVKIFEMDPKGKKLNKVKIPKIISDIIITFGTISLSKLLSNDKRGSKRSLNDENPKIENSNILFMVTTVNNQILIFEKNHNEQVYQIDQINKLNEVSKIIPFESTKGLIPDPFIKEIEFSEIGDEFHSEEILTILTIGGELILYKIFKDLNNISNFQKIENLNLITGAPENLWIDSTILEKKLIKLNIKNQKFIFVTGKQPYIIWKTNHSIPKIFKFTSKTAISICKIKDSNDKDDDSKFMYIDIDKTARICSLPIGENFNYSQNLPIEIVSLGQTPNKVTYHETSGLFIVSTFEEISYNAIDEDGVPIVGSESEKPKAKNFKGFLKLINPINWTIIDEIEMEENEIINDVRSINLTISSRSKKKKEFIIFGIGKYRLEDLSVFGEFKIIDIISIVPDPTKPEAIYKFKEIFQEVVKGAVTTINEISGRFLTSQGQKIIIRDLQQDNSTVPVAFMDCATYLSDSKSFGNLLLISDSMKSIWFLGFDAEPYRLLLLGKDQQRFNAITTDFIVDDGEIYFLVADDEESLHLLTYQPDDPKSLSGQKLLQKSTFTTNSITTCLKLVPKFNEFDQGSITSYQNIGVNVDGSIFKMIPIDEISYRRLYILQQQLSDKIAHYVGLNPRSNRFSANEQGQKPIIEFGLLKWFINLNVDKRKQFSAKVGRNDYLELFKDFITIENTLKNLQ</sequence>
<dbReference type="Pfam" id="PF10433">
    <property type="entry name" value="Beta-prop_RSE1_1st"/>
    <property type="match status" value="1"/>
</dbReference>
<keyword evidence="2" id="KW-0507">mRNA processing</keyword>
<feature type="region of interest" description="Disordered" evidence="4">
    <location>
        <begin position="392"/>
        <end position="422"/>
    </location>
</feature>
<feature type="domain" description="RSE1/DDB1/CPSF1 second beta-propeller" evidence="7">
    <location>
        <begin position="493"/>
        <end position="858"/>
    </location>
</feature>
<evidence type="ECO:0000256" key="2">
    <source>
        <dbReference type="ARBA" id="ARBA00022664"/>
    </source>
</evidence>
<dbReference type="Proteomes" id="UP000009328">
    <property type="component" value="Unassembled WGS sequence"/>
</dbReference>
<feature type="compositionally biased region" description="Acidic residues" evidence="4">
    <location>
        <begin position="408"/>
        <end position="422"/>
    </location>
</feature>
<reference evidence="8 9" key="1">
    <citation type="journal article" date="2012" name="Eukaryot. Cell">
        <title>Draft genome sequence of Wickerhamomyces ciferrii NRRL Y-1031 F-60-10.</title>
        <authorList>
            <person name="Schneider J."/>
            <person name="Andrea H."/>
            <person name="Blom J."/>
            <person name="Jaenicke S."/>
            <person name="Ruckert C."/>
            <person name="Schorsch C."/>
            <person name="Szczepanowski R."/>
            <person name="Farwick M."/>
            <person name="Goesmann A."/>
            <person name="Puhler A."/>
            <person name="Schaffer S."/>
            <person name="Tauch A."/>
            <person name="Kohler T."/>
            <person name="Brinkrolf K."/>
        </authorList>
    </citation>
    <scope>NUCLEOTIDE SEQUENCE [LARGE SCALE GENOMIC DNA]</scope>
    <source>
        <strain evidence="9">ATCC 14091 / BCRC 22168 / CBS 111 / JCM 3599 / NBRC 0793 / NRRL Y-1031 F-60-10</strain>
    </source>
</reference>
<comment type="subcellular location">
    <subcellularLocation>
        <location evidence="1">Nucleus</location>
    </subcellularLocation>
</comment>
<evidence type="ECO:0000256" key="1">
    <source>
        <dbReference type="ARBA" id="ARBA00004123"/>
    </source>
</evidence>
<dbReference type="Pfam" id="PF23726">
    <property type="entry name" value="Beta-prop_RSE1_2nd"/>
    <property type="match status" value="1"/>
</dbReference>
<name>K0KRS5_WICCF</name>
<accession>K0KRS5</accession>
<dbReference type="InterPro" id="IPR018846">
    <property type="entry name" value="Beta-prop_RSE1/DDB1/CPSF1_1st"/>
</dbReference>
<dbReference type="HOGENOM" id="CLU_002414_2_1_1"/>
<keyword evidence="3" id="KW-0539">Nucleus</keyword>
<dbReference type="InterPro" id="IPR015943">
    <property type="entry name" value="WD40/YVTN_repeat-like_dom_sf"/>
</dbReference>
<dbReference type="eggNOG" id="KOG1896">
    <property type="taxonomic scope" value="Eukaryota"/>
</dbReference>
<dbReference type="InterPro" id="IPR058543">
    <property type="entry name" value="Beta-prop_RSE1/DDB1/CPSF1_2nd"/>
</dbReference>
<feature type="domain" description="RSE1/DDB1/CPSF1 C-terminal" evidence="5">
    <location>
        <begin position="928"/>
        <end position="1250"/>
    </location>
</feature>
<dbReference type="GO" id="GO:0005634">
    <property type="term" value="C:nucleus"/>
    <property type="evidence" value="ECO:0007669"/>
    <property type="project" value="UniProtKB-SubCell"/>
</dbReference>
<dbReference type="PANTHER" id="PTHR10644">
    <property type="entry name" value="DNA REPAIR/RNA PROCESSING CPSF FAMILY"/>
    <property type="match status" value="1"/>
</dbReference>
<dbReference type="STRING" id="1206466.K0KRS5"/>
<comment type="caution">
    <text evidence="8">The sequence shown here is derived from an EMBL/GenBank/DDBJ whole genome shotgun (WGS) entry which is preliminary data.</text>
</comment>
<keyword evidence="9" id="KW-1185">Reference proteome</keyword>
<feature type="compositionally biased region" description="Low complexity" evidence="4">
    <location>
        <begin position="395"/>
        <end position="405"/>
    </location>
</feature>
<evidence type="ECO:0000256" key="4">
    <source>
        <dbReference type="SAM" id="MobiDB-lite"/>
    </source>
</evidence>
<evidence type="ECO:0000256" key="3">
    <source>
        <dbReference type="ARBA" id="ARBA00023242"/>
    </source>
</evidence>
<organism evidence="8 9">
    <name type="scientific">Wickerhamomyces ciferrii (strain ATCC 14091 / BCRC 22168 / CBS 111 / JCM 3599 / NBRC 0793 / NRRL Y-1031 F-60-10)</name>
    <name type="common">Yeast</name>
    <name type="synonym">Pichia ciferrii</name>
    <dbReference type="NCBI Taxonomy" id="1206466"/>
    <lineage>
        <taxon>Eukaryota</taxon>
        <taxon>Fungi</taxon>
        <taxon>Dikarya</taxon>
        <taxon>Ascomycota</taxon>
        <taxon>Saccharomycotina</taxon>
        <taxon>Saccharomycetes</taxon>
        <taxon>Phaffomycetales</taxon>
        <taxon>Wickerhamomycetaceae</taxon>
        <taxon>Wickerhamomyces</taxon>
    </lineage>
</organism>
<dbReference type="InterPro" id="IPR050358">
    <property type="entry name" value="RSE1/DDB1/CFT1"/>
</dbReference>
<proteinExistence type="predicted"/>
<evidence type="ECO:0000313" key="9">
    <source>
        <dbReference type="Proteomes" id="UP000009328"/>
    </source>
</evidence>
<evidence type="ECO:0000259" key="6">
    <source>
        <dbReference type="Pfam" id="PF10433"/>
    </source>
</evidence>